<keyword evidence="10" id="KW-0812">Transmembrane</keyword>
<feature type="transmembrane region" description="Helical" evidence="10">
    <location>
        <begin position="67"/>
        <end position="84"/>
    </location>
</feature>
<dbReference type="InterPro" id="IPR050482">
    <property type="entry name" value="Sensor_HK_TwoCompSys"/>
</dbReference>
<evidence type="ECO:0000256" key="8">
    <source>
        <dbReference type="ARBA" id="ARBA00023012"/>
    </source>
</evidence>
<name>A0A7Y5ZYX8_9CELL</name>
<dbReference type="Gene3D" id="3.30.565.10">
    <property type="entry name" value="Histidine kinase-like ATPase, C-terminal domain"/>
    <property type="match status" value="1"/>
</dbReference>
<dbReference type="RefSeq" id="WP_175346541.1">
    <property type="nucleotide sequence ID" value="NZ_JABMCI010000053.1"/>
</dbReference>
<evidence type="ECO:0000313" key="13">
    <source>
        <dbReference type="Proteomes" id="UP000565724"/>
    </source>
</evidence>
<dbReference type="Pfam" id="PF02518">
    <property type="entry name" value="HATPase_c"/>
    <property type="match status" value="1"/>
</dbReference>
<dbReference type="PANTHER" id="PTHR24421">
    <property type="entry name" value="NITRATE/NITRITE SENSOR PROTEIN NARX-RELATED"/>
    <property type="match status" value="1"/>
</dbReference>
<comment type="catalytic activity">
    <reaction evidence="1">
        <text>ATP + protein L-histidine = ADP + protein N-phospho-L-histidine.</text>
        <dbReference type="EC" id="2.7.13.3"/>
    </reaction>
</comment>
<dbReference type="Pfam" id="PF13796">
    <property type="entry name" value="Sensor"/>
    <property type="match status" value="1"/>
</dbReference>
<evidence type="ECO:0000256" key="1">
    <source>
        <dbReference type="ARBA" id="ARBA00000085"/>
    </source>
</evidence>
<keyword evidence="13" id="KW-1185">Reference proteome</keyword>
<keyword evidence="4" id="KW-0808">Transferase</keyword>
<feature type="coiled-coil region" evidence="9">
    <location>
        <begin position="215"/>
        <end position="242"/>
    </location>
</feature>
<dbReference type="SUPFAM" id="SSF55874">
    <property type="entry name" value="ATPase domain of HSP90 chaperone/DNA topoisomerase II/histidine kinase"/>
    <property type="match status" value="1"/>
</dbReference>
<dbReference type="GO" id="GO:0005524">
    <property type="term" value="F:ATP binding"/>
    <property type="evidence" value="ECO:0007669"/>
    <property type="project" value="UniProtKB-KW"/>
</dbReference>
<keyword evidence="3" id="KW-0597">Phosphoprotein</keyword>
<keyword evidence="5" id="KW-0547">Nucleotide-binding</keyword>
<dbReference type="InterPro" id="IPR003594">
    <property type="entry name" value="HATPase_dom"/>
</dbReference>
<dbReference type="Gene3D" id="1.20.5.1930">
    <property type="match status" value="1"/>
</dbReference>
<dbReference type="InterPro" id="IPR036890">
    <property type="entry name" value="HATPase_C_sf"/>
</dbReference>
<evidence type="ECO:0000256" key="5">
    <source>
        <dbReference type="ARBA" id="ARBA00022741"/>
    </source>
</evidence>
<reference evidence="12 13" key="1">
    <citation type="submission" date="2020-05" db="EMBL/GenBank/DDBJ databases">
        <title>Genome Sequencing of Type Strains.</title>
        <authorList>
            <person name="Lemaire J.F."/>
            <person name="Inderbitzin P."/>
            <person name="Gregorio O.A."/>
            <person name="Collins S.B."/>
            <person name="Wespe N."/>
            <person name="Knight-Connoni V."/>
        </authorList>
    </citation>
    <scope>NUCLEOTIDE SEQUENCE [LARGE SCALE GENOMIC DNA]</scope>
    <source>
        <strain evidence="12 13">ATCC 25174</strain>
    </source>
</reference>
<evidence type="ECO:0000256" key="3">
    <source>
        <dbReference type="ARBA" id="ARBA00022553"/>
    </source>
</evidence>
<dbReference type="SMART" id="SM00387">
    <property type="entry name" value="HATPase_c"/>
    <property type="match status" value="1"/>
</dbReference>
<keyword evidence="6 12" id="KW-0418">Kinase</keyword>
<evidence type="ECO:0000256" key="4">
    <source>
        <dbReference type="ARBA" id="ARBA00022679"/>
    </source>
</evidence>
<accession>A0A7Y5ZYX8</accession>
<evidence type="ECO:0000256" key="6">
    <source>
        <dbReference type="ARBA" id="ARBA00022777"/>
    </source>
</evidence>
<feature type="transmembrane region" description="Helical" evidence="10">
    <location>
        <begin position="177"/>
        <end position="203"/>
    </location>
</feature>
<dbReference type="Pfam" id="PF07730">
    <property type="entry name" value="HisKA_3"/>
    <property type="match status" value="1"/>
</dbReference>
<sequence length="446" mass="45811">MTSPTSPSSVSDDLRVVAPAFTDLRALAAAPVSVATWRGISQTVVGSFVVLVAFIGLAVAVSLSVSLIPLLVGIPMLVATLWAGRPFAQLERARLEAQLAVEIAAPTYPRRDGWWASWWAILSDSRTWGHSAYVLVAGAILTVQSVVVTVAGGFALGGLVYPVIAATNGLSHPPFPLVLMVPGALVCAWVAALASQAGSLAIVRSGRSLLGASARAEALEAARQAQARAAQAEGRAVQLTETRTAAVGAADEERRRIERDLHDGAQQRLVALGVELGAAKRKVSSDPEAAAALDHAHREVKETLAELRDLVRGIHPAVLTDRGLDAALSALAARSPVPVRVDVPDPPALNCASTSAQAAAYFVAAEALTNAAKHAEAQQVTVTATVSPGGRLRLVVADDGRGGATAAPGSGLDGLRSRVAALDGTFDLDSPAGAGTRLTVEVPCAS</sequence>
<feature type="transmembrane region" description="Helical" evidence="10">
    <location>
        <begin position="43"/>
        <end position="61"/>
    </location>
</feature>
<dbReference type="CDD" id="cd16917">
    <property type="entry name" value="HATPase_UhpB-NarQ-NarX-like"/>
    <property type="match status" value="1"/>
</dbReference>
<dbReference type="InterPro" id="IPR011712">
    <property type="entry name" value="Sig_transdc_His_kin_sub3_dim/P"/>
</dbReference>
<dbReference type="AlphaFoldDB" id="A0A7Y5ZYX8"/>
<dbReference type="Proteomes" id="UP000565724">
    <property type="component" value="Unassembled WGS sequence"/>
</dbReference>
<evidence type="ECO:0000256" key="7">
    <source>
        <dbReference type="ARBA" id="ARBA00022840"/>
    </source>
</evidence>
<gene>
    <name evidence="12" type="ORF">HP550_05295</name>
</gene>
<keyword evidence="9" id="KW-0175">Coiled coil</keyword>
<proteinExistence type="predicted"/>
<dbReference type="EMBL" id="JABMCI010000053">
    <property type="protein sequence ID" value="NUU16662.1"/>
    <property type="molecule type" value="Genomic_DNA"/>
</dbReference>
<dbReference type="PANTHER" id="PTHR24421:SF10">
    <property type="entry name" value="NITRATE_NITRITE SENSOR PROTEIN NARQ"/>
    <property type="match status" value="1"/>
</dbReference>
<evidence type="ECO:0000313" key="12">
    <source>
        <dbReference type="EMBL" id="NUU16662.1"/>
    </source>
</evidence>
<comment type="caution">
    <text evidence="12">The sequence shown here is derived from an EMBL/GenBank/DDBJ whole genome shotgun (WGS) entry which is preliminary data.</text>
</comment>
<dbReference type="GO" id="GO:0046983">
    <property type="term" value="F:protein dimerization activity"/>
    <property type="evidence" value="ECO:0007669"/>
    <property type="project" value="InterPro"/>
</dbReference>
<protein>
    <recommendedName>
        <fullName evidence="2">histidine kinase</fullName>
        <ecNumber evidence="2">2.7.13.3</ecNumber>
    </recommendedName>
</protein>
<keyword evidence="7" id="KW-0067">ATP-binding</keyword>
<dbReference type="InterPro" id="IPR025828">
    <property type="entry name" value="Put_sensor_dom"/>
</dbReference>
<evidence type="ECO:0000256" key="10">
    <source>
        <dbReference type="SAM" id="Phobius"/>
    </source>
</evidence>
<keyword evidence="10" id="KW-1133">Transmembrane helix</keyword>
<dbReference type="EC" id="2.7.13.3" evidence="2"/>
<dbReference type="GO" id="GO:0000155">
    <property type="term" value="F:phosphorelay sensor kinase activity"/>
    <property type="evidence" value="ECO:0007669"/>
    <property type="project" value="InterPro"/>
</dbReference>
<keyword evidence="8" id="KW-0902">Two-component regulatory system</keyword>
<dbReference type="GO" id="GO:0016020">
    <property type="term" value="C:membrane"/>
    <property type="evidence" value="ECO:0007669"/>
    <property type="project" value="InterPro"/>
</dbReference>
<evidence type="ECO:0000256" key="2">
    <source>
        <dbReference type="ARBA" id="ARBA00012438"/>
    </source>
</evidence>
<organism evidence="12 13">
    <name type="scientific">Cellulomonas humilata</name>
    <dbReference type="NCBI Taxonomy" id="144055"/>
    <lineage>
        <taxon>Bacteria</taxon>
        <taxon>Bacillati</taxon>
        <taxon>Actinomycetota</taxon>
        <taxon>Actinomycetes</taxon>
        <taxon>Micrococcales</taxon>
        <taxon>Cellulomonadaceae</taxon>
        <taxon>Cellulomonas</taxon>
    </lineage>
</organism>
<evidence type="ECO:0000259" key="11">
    <source>
        <dbReference type="SMART" id="SM00387"/>
    </source>
</evidence>
<feature type="domain" description="Histidine kinase/HSP90-like ATPase" evidence="11">
    <location>
        <begin position="355"/>
        <end position="446"/>
    </location>
</feature>
<feature type="transmembrane region" description="Helical" evidence="10">
    <location>
        <begin position="132"/>
        <end position="157"/>
    </location>
</feature>
<evidence type="ECO:0000256" key="9">
    <source>
        <dbReference type="SAM" id="Coils"/>
    </source>
</evidence>
<keyword evidence="10" id="KW-0472">Membrane</keyword>